<dbReference type="InterPro" id="IPR011990">
    <property type="entry name" value="TPR-like_helical_dom_sf"/>
</dbReference>
<dbReference type="Proteomes" id="UP000324106">
    <property type="component" value="Chromosome"/>
</dbReference>
<feature type="region of interest" description="Disordered" evidence="1">
    <location>
        <begin position="295"/>
        <end position="317"/>
    </location>
</feature>
<dbReference type="SUPFAM" id="SSF48452">
    <property type="entry name" value="TPR-like"/>
    <property type="match status" value="1"/>
</dbReference>
<dbReference type="EMBL" id="CP029194">
    <property type="protein sequence ID" value="QES23615.1"/>
    <property type="molecule type" value="Genomic_DNA"/>
</dbReference>
<evidence type="ECO:0008006" key="4">
    <source>
        <dbReference type="Google" id="ProtNLM"/>
    </source>
</evidence>
<dbReference type="RefSeq" id="WP_150272676.1">
    <property type="nucleotide sequence ID" value="NZ_CP029194.1"/>
</dbReference>
<organism evidence="2 3">
    <name type="scientific">Streptomyces venezuelae</name>
    <dbReference type="NCBI Taxonomy" id="54571"/>
    <lineage>
        <taxon>Bacteria</taxon>
        <taxon>Bacillati</taxon>
        <taxon>Actinomycetota</taxon>
        <taxon>Actinomycetes</taxon>
        <taxon>Kitasatosporales</taxon>
        <taxon>Streptomycetaceae</taxon>
        <taxon>Streptomyces</taxon>
    </lineage>
</organism>
<evidence type="ECO:0000256" key="1">
    <source>
        <dbReference type="SAM" id="MobiDB-lite"/>
    </source>
</evidence>
<accession>A0A5P2AZK6</accession>
<feature type="region of interest" description="Disordered" evidence="1">
    <location>
        <begin position="1"/>
        <end position="24"/>
    </location>
</feature>
<protein>
    <recommendedName>
        <fullName evidence="4">Tetratricopeptide repeat protein</fullName>
    </recommendedName>
</protein>
<dbReference type="AlphaFoldDB" id="A0A5P2AZK6"/>
<sequence>MTSRPSDARPYDRGPGGGPEDPHTLLDRARRLSAAGGHPAAGGAWERAAKALRRVGGAITPGDHADALDATALDCRGGARPAAETLFSRAADLHERSGLLGKGLISRARALVTGPEPGATACAGLVELCERAAALHAAGRATVAQTATVLLLRSRARADLLDTAPDPAAEAAVLREELVRLVTFAAPYRADPAVLGSLADCRALLGRVSAPEDPGAALAHLRAALADHAASGRPWPPTETELLLAGVLRAAGARAEAAAVLRTAVGSGEENALLRAIDGARLRLALARTLEEGEGLDPFGGHGTSGRPGGSGPPGGEEVVALLTEAVRLCDRSGEDPLLGVLARLRLGSAHAARGRWQEASTVLEEVLAGPARDGDQAARLRARAWLAYCALRRGEPARAARQYALAAAEARLRADLRHGAALSHRAAHALGAAGAPEKAARAYERAADLWRSARDHGAAARSLRARARHVRTAWGAARAEVVLEEALREAQRGLRGTPEPAERDRLWAELVLIREELGELTDLLAPGAVETGAVEPGAVDAVAGAIGPRTADPGPWPGPWSPPDPYEMSGRYQVNVYGDVGGGRPAAAAGRRTRVQGCV</sequence>
<reference evidence="2 3" key="1">
    <citation type="submission" date="2018-05" db="EMBL/GenBank/DDBJ databases">
        <title>Streptomyces venezuelae.</title>
        <authorList>
            <person name="Kim W."/>
            <person name="Lee N."/>
            <person name="Cho B.-K."/>
        </authorList>
    </citation>
    <scope>NUCLEOTIDE SEQUENCE [LARGE SCALE GENOMIC DNA]</scope>
    <source>
        <strain evidence="2 3">ATCC 15068</strain>
    </source>
</reference>
<dbReference type="Gene3D" id="1.25.40.10">
    <property type="entry name" value="Tetratricopeptide repeat domain"/>
    <property type="match status" value="1"/>
</dbReference>
<name>A0A5P2AZK6_STRVZ</name>
<evidence type="ECO:0000313" key="2">
    <source>
        <dbReference type="EMBL" id="QES23615.1"/>
    </source>
</evidence>
<feature type="compositionally biased region" description="Gly residues" evidence="1">
    <location>
        <begin position="298"/>
        <end position="315"/>
    </location>
</feature>
<gene>
    <name evidence="2" type="ORF">DEJ46_34550</name>
</gene>
<evidence type="ECO:0000313" key="3">
    <source>
        <dbReference type="Proteomes" id="UP000324106"/>
    </source>
</evidence>
<proteinExistence type="predicted"/>
<dbReference type="OrthoDB" id="4338568at2"/>
<feature type="compositionally biased region" description="Basic and acidic residues" evidence="1">
    <location>
        <begin position="1"/>
        <end position="12"/>
    </location>
</feature>